<dbReference type="OrthoDB" id="9802649at2"/>
<name>A0A2V3ZJY9_9GAMM</name>
<protein>
    <recommendedName>
        <fullName evidence="1">Glycosyltransferase 2-like domain-containing protein</fullName>
    </recommendedName>
</protein>
<feature type="domain" description="Glycosyltransferase 2-like" evidence="1">
    <location>
        <begin position="7"/>
        <end position="122"/>
    </location>
</feature>
<sequence length="311" mass="36271">MQNPNISIVILTYNRPDSIIRNVREILDISIEEVELIVVDNCSDVPVTEILSGFDGVRIIRLEENVGVAGRNIGVSEANADIVITLDDDVFGLTDRDIRKILRLFNKRNKLGAINFKVIDDETEEQINWCHHRKIEDWCDVTFSTYEISEGAVAFKRLAFTKAGAYPDYFFISHEGPDLAIRMMNIDYDILYVPDIVVRHAHAPEGRPSWRRYYYDSRNIIWLAARCYPIQLTLKRLFIDLSALFVYAVRDGFVTYWAKGIKDGFLGTPKVYKDRVIMSKQTIKRYRALEKYNPSFMYMFRKRVFRKNVNI</sequence>
<reference evidence="2 3" key="2">
    <citation type="submission" date="2018-06" db="EMBL/GenBank/DDBJ databases">
        <title>Marinobactersediminissp. nov, a moderately halophilic bacterium isolated from marine solar saltern.</title>
        <authorList>
            <person name="Zhang Y."/>
        </authorList>
    </citation>
    <scope>NUCLEOTIDE SEQUENCE [LARGE SCALE GENOMIC DNA]</scope>
    <source>
        <strain evidence="2 3">F01</strain>
    </source>
</reference>
<dbReference type="InterPro" id="IPR029044">
    <property type="entry name" value="Nucleotide-diphossugar_trans"/>
</dbReference>
<comment type="caution">
    <text evidence="2">The sequence shown here is derived from an EMBL/GenBank/DDBJ whole genome shotgun (WGS) entry which is preliminary data.</text>
</comment>
<dbReference type="AlphaFoldDB" id="A0A2V3ZJY9"/>
<evidence type="ECO:0000313" key="2">
    <source>
        <dbReference type="EMBL" id="PXX90730.1"/>
    </source>
</evidence>
<dbReference type="PANTHER" id="PTHR43685:SF2">
    <property type="entry name" value="GLYCOSYLTRANSFERASE 2-LIKE DOMAIN-CONTAINING PROTEIN"/>
    <property type="match status" value="1"/>
</dbReference>
<organism evidence="2 3">
    <name type="scientific">Marinobacter vulgaris</name>
    <dbReference type="NCBI Taxonomy" id="1928331"/>
    <lineage>
        <taxon>Bacteria</taxon>
        <taxon>Pseudomonadati</taxon>
        <taxon>Pseudomonadota</taxon>
        <taxon>Gammaproteobacteria</taxon>
        <taxon>Pseudomonadales</taxon>
        <taxon>Marinobacteraceae</taxon>
        <taxon>Marinobacter</taxon>
    </lineage>
</organism>
<proteinExistence type="predicted"/>
<dbReference type="Pfam" id="PF00535">
    <property type="entry name" value="Glycos_transf_2"/>
    <property type="match status" value="1"/>
</dbReference>
<dbReference type="InterPro" id="IPR001173">
    <property type="entry name" value="Glyco_trans_2-like"/>
</dbReference>
<evidence type="ECO:0000313" key="3">
    <source>
        <dbReference type="Proteomes" id="UP000253987"/>
    </source>
</evidence>
<dbReference type="InterPro" id="IPR050834">
    <property type="entry name" value="Glycosyltransf_2"/>
</dbReference>
<gene>
    <name evidence="2" type="ORF">DIT71_09285</name>
</gene>
<dbReference type="SUPFAM" id="SSF53448">
    <property type="entry name" value="Nucleotide-diphospho-sugar transferases"/>
    <property type="match status" value="1"/>
</dbReference>
<keyword evidence="3" id="KW-1185">Reference proteome</keyword>
<evidence type="ECO:0000259" key="1">
    <source>
        <dbReference type="Pfam" id="PF00535"/>
    </source>
</evidence>
<dbReference type="Proteomes" id="UP000253987">
    <property type="component" value="Unassembled WGS sequence"/>
</dbReference>
<dbReference type="RefSeq" id="WP_114612955.1">
    <property type="nucleotide sequence ID" value="NZ_QFWX01000004.1"/>
</dbReference>
<dbReference type="Gene3D" id="3.90.550.10">
    <property type="entry name" value="Spore Coat Polysaccharide Biosynthesis Protein SpsA, Chain A"/>
    <property type="match status" value="1"/>
</dbReference>
<reference evidence="3" key="1">
    <citation type="submission" date="2018-05" db="EMBL/GenBank/DDBJ databases">
        <authorList>
            <person name="Lu D."/>
        </authorList>
    </citation>
    <scope>NUCLEOTIDE SEQUENCE [LARGE SCALE GENOMIC DNA]</scope>
    <source>
        <strain evidence="3">F01</strain>
    </source>
</reference>
<accession>A0A2V3ZJY9</accession>
<dbReference type="EMBL" id="QFWX01000004">
    <property type="protein sequence ID" value="PXX90730.1"/>
    <property type="molecule type" value="Genomic_DNA"/>
</dbReference>
<dbReference type="PANTHER" id="PTHR43685">
    <property type="entry name" value="GLYCOSYLTRANSFERASE"/>
    <property type="match status" value="1"/>
</dbReference>